<evidence type="ECO:0000313" key="2">
    <source>
        <dbReference type="Proteomes" id="UP001162992"/>
    </source>
</evidence>
<accession>A0ACC2APX7</accession>
<proteinExistence type="predicted"/>
<evidence type="ECO:0000313" key="1">
    <source>
        <dbReference type="EMBL" id="KAJ7519009.1"/>
    </source>
</evidence>
<dbReference type="EMBL" id="CM055111">
    <property type="protein sequence ID" value="KAJ7519009.1"/>
    <property type="molecule type" value="Genomic_DNA"/>
</dbReference>
<gene>
    <name evidence="1" type="ORF">O6H91_20G019000</name>
</gene>
<protein>
    <submittedName>
        <fullName evidence="1">Uncharacterized protein</fullName>
    </submittedName>
</protein>
<comment type="caution">
    <text evidence="1">The sequence shown here is derived from an EMBL/GenBank/DDBJ whole genome shotgun (WGS) entry which is preliminary data.</text>
</comment>
<dbReference type="Proteomes" id="UP001162992">
    <property type="component" value="Chromosome 20"/>
</dbReference>
<organism evidence="1 2">
    <name type="scientific">Diphasiastrum complanatum</name>
    <name type="common">Issler's clubmoss</name>
    <name type="synonym">Lycopodium complanatum</name>
    <dbReference type="NCBI Taxonomy" id="34168"/>
    <lineage>
        <taxon>Eukaryota</taxon>
        <taxon>Viridiplantae</taxon>
        <taxon>Streptophyta</taxon>
        <taxon>Embryophyta</taxon>
        <taxon>Tracheophyta</taxon>
        <taxon>Lycopodiopsida</taxon>
        <taxon>Lycopodiales</taxon>
        <taxon>Lycopodiaceae</taxon>
        <taxon>Lycopodioideae</taxon>
        <taxon>Diphasiastrum</taxon>
    </lineage>
</organism>
<name>A0ACC2APX7_DIPCM</name>
<keyword evidence="2" id="KW-1185">Reference proteome</keyword>
<sequence>MDSNRDDAERCVRIARAAMDSGDLVRAWKFVSKAQRLYPTPEIDALFSRLKKEGADQGENGKDEAGSRKAATNPDNGTKEAANGFHRVDSTSSLEATVEQIEIVRKINKTKDYYEILGLAKGCAEEEVRKAYRKLSLKVHPDKNKAAGAEEAFKAVSKAFQCLSDAELREKYDQYGPEEARNQAAQQQGMRRRRYNGAYYDEEFDPNEIFNAFFYGMQNQNGMFRRAHFVHTPGQRGGQQGTEVRSANYLGIVQLLAVLALFVLSSIPFSQPIYSLEAVSPYQYRQTTKDHGVNYYVRSASFDQDYPVGSSTRRNVEAQVERDYKEILLHNCRIEWNMQRWGQIADTPNCKKLEKFQRVY</sequence>
<reference evidence="2" key="1">
    <citation type="journal article" date="2024" name="Proc. Natl. Acad. Sci. U.S.A.">
        <title>Extraordinary preservation of gene collinearity over three hundred million years revealed in homosporous lycophytes.</title>
        <authorList>
            <person name="Li C."/>
            <person name="Wickell D."/>
            <person name="Kuo L.Y."/>
            <person name="Chen X."/>
            <person name="Nie B."/>
            <person name="Liao X."/>
            <person name="Peng D."/>
            <person name="Ji J."/>
            <person name="Jenkins J."/>
            <person name="Williams M."/>
            <person name="Shu S."/>
            <person name="Plott C."/>
            <person name="Barry K."/>
            <person name="Rajasekar S."/>
            <person name="Grimwood J."/>
            <person name="Han X."/>
            <person name="Sun S."/>
            <person name="Hou Z."/>
            <person name="He W."/>
            <person name="Dai G."/>
            <person name="Sun C."/>
            <person name="Schmutz J."/>
            <person name="Leebens-Mack J.H."/>
            <person name="Li F.W."/>
            <person name="Wang L."/>
        </authorList>
    </citation>
    <scope>NUCLEOTIDE SEQUENCE [LARGE SCALE GENOMIC DNA]</scope>
    <source>
        <strain evidence="2">cv. PW_Plant_1</strain>
    </source>
</reference>